<evidence type="ECO:0000313" key="2">
    <source>
        <dbReference type="EMBL" id="PSG89269.1"/>
    </source>
</evidence>
<keyword evidence="3" id="KW-1185">Reference proteome</keyword>
<feature type="domain" description="Glycosyltransferase 2-like" evidence="1">
    <location>
        <begin position="4"/>
        <end position="130"/>
    </location>
</feature>
<dbReference type="SUPFAM" id="SSF53448">
    <property type="entry name" value="Nucleotide-diphospho-sugar transferases"/>
    <property type="match status" value="1"/>
</dbReference>
<dbReference type="RefSeq" id="WP_106679387.1">
    <property type="nucleotide sequence ID" value="NZ_JACHWV010000003.1"/>
</dbReference>
<dbReference type="Pfam" id="PF00535">
    <property type="entry name" value="Glycos_transf_2"/>
    <property type="match status" value="1"/>
</dbReference>
<comment type="caution">
    <text evidence="2">The sequence shown here is derived from an EMBL/GenBank/DDBJ whole genome shotgun (WGS) entry which is preliminary data.</text>
</comment>
<proteinExistence type="predicted"/>
<dbReference type="OrthoDB" id="9771846at2"/>
<dbReference type="AlphaFoldDB" id="A0A2T1NAV6"/>
<reference evidence="2 3" key="1">
    <citation type="submission" date="2018-03" db="EMBL/GenBank/DDBJ databases">
        <title>Mesoflavibacter sp. HG37 and Mesoflavibacter sp. HG96 sp.nov., two marine bacteria isolated from seawater of Western Pacific Ocean.</title>
        <authorList>
            <person name="Cheng H."/>
            <person name="Wu Y.-H."/>
            <person name="Guo L.-L."/>
            <person name="Xu X.-W."/>
        </authorList>
    </citation>
    <scope>NUCLEOTIDE SEQUENCE [LARGE SCALE GENOMIC DNA]</scope>
    <source>
        <strain evidence="2 3">KCTC 42117</strain>
    </source>
</reference>
<dbReference type="GO" id="GO:0016740">
    <property type="term" value="F:transferase activity"/>
    <property type="evidence" value="ECO:0007669"/>
    <property type="project" value="UniProtKB-KW"/>
</dbReference>
<gene>
    <name evidence="2" type="ORF">C7H61_09970</name>
</gene>
<dbReference type="InterPro" id="IPR029044">
    <property type="entry name" value="Nucleotide-diphossugar_trans"/>
</dbReference>
<dbReference type="EMBL" id="PXOT01000024">
    <property type="protein sequence ID" value="PSG89269.1"/>
    <property type="molecule type" value="Genomic_DNA"/>
</dbReference>
<keyword evidence="2" id="KW-0808">Transferase</keyword>
<dbReference type="Proteomes" id="UP000238430">
    <property type="component" value="Unassembled WGS sequence"/>
</dbReference>
<dbReference type="Gene3D" id="3.90.550.10">
    <property type="entry name" value="Spore Coat Polysaccharide Biosynthesis Protein SpsA, Chain A"/>
    <property type="match status" value="1"/>
</dbReference>
<dbReference type="PANTHER" id="PTHR43179">
    <property type="entry name" value="RHAMNOSYLTRANSFERASE WBBL"/>
    <property type="match status" value="1"/>
</dbReference>
<dbReference type="PANTHER" id="PTHR43179:SF7">
    <property type="entry name" value="RHAMNOSYLTRANSFERASE WBBL"/>
    <property type="match status" value="1"/>
</dbReference>
<dbReference type="InterPro" id="IPR001173">
    <property type="entry name" value="Glyco_trans_2-like"/>
</dbReference>
<name>A0A2T1NAV6_9FLAO</name>
<dbReference type="CDD" id="cd04186">
    <property type="entry name" value="GT_2_like_c"/>
    <property type="match status" value="1"/>
</dbReference>
<evidence type="ECO:0000259" key="1">
    <source>
        <dbReference type="Pfam" id="PF00535"/>
    </source>
</evidence>
<accession>A0A2T1NAV6</accession>
<organism evidence="2 3">
    <name type="scientific">Mesoflavibacter zeaxanthinifaciens subsp. sabulilitoris</name>
    <dbReference type="NCBI Taxonomy" id="1520893"/>
    <lineage>
        <taxon>Bacteria</taxon>
        <taxon>Pseudomonadati</taxon>
        <taxon>Bacteroidota</taxon>
        <taxon>Flavobacteriia</taxon>
        <taxon>Flavobacteriales</taxon>
        <taxon>Flavobacteriaceae</taxon>
        <taxon>Mesoflavibacter</taxon>
    </lineage>
</organism>
<sequence length="365" mass="41757">MKLSIIILNYNVRYFLELCLQSVEAAIQNLDAEIIVVDNNSSDESCTMVKQNFPKVKLIENKENLGFSKGNNIGVQHAKGEYLCILNPDTVVPEDCFTELFEFSEIKNDLGLFACRLIDGTGTFLPESKRYIPTPKVAIKKMLGFTKSYYVTDVEEDSTGIVPILVGAFMMVKTCVYKQVQGFDEDYFMYGEDIDLSYKVTKAGYDNMYYGPIQVIHFKGESTLKDRIYAKRFYGAMQIFYQKHFKSSVLTKTIVNLGIKLAKLLKDNTSVEKMPVDRYVLISDKNYPKLTEIFKKPFRVQTKTEVFEVNTQVVLDANYLSFKQIIICMSTSEKNRNISFKIIPKNSNFILGSNSSKNRGEVIHF</sequence>
<protein>
    <submittedName>
        <fullName evidence="2">Glycosyl transferase family 2</fullName>
    </submittedName>
</protein>
<evidence type="ECO:0000313" key="3">
    <source>
        <dbReference type="Proteomes" id="UP000238430"/>
    </source>
</evidence>